<dbReference type="GO" id="GO:0004325">
    <property type="term" value="F:ferrochelatase activity"/>
    <property type="evidence" value="ECO:0007669"/>
    <property type="project" value="UniProtKB-EC"/>
</dbReference>
<evidence type="ECO:0000313" key="17">
    <source>
        <dbReference type="Proteomes" id="UP000310636"/>
    </source>
</evidence>
<evidence type="ECO:0000256" key="1">
    <source>
        <dbReference type="ARBA" id="ARBA00004196"/>
    </source>
</evidence>
<dbReference type="GO" id="GO:0030313">
    <property type="term" value="C:cell envelope"/>
    <property type="evidence" value="ECO:0007669"/>
    <property type="project" value="UniProtKB-SubCell"/>
</dbReference>
<keyword evidence="8" id="KW-0456">Lyase</keyword>
<comment type="similarity">
    <text evidence="9 13">Belongs to the DyP-type peroxidase family.</text>
</comment>
<evidence type="ECO:0000256" key="7">
    <source>
        <dbReference type="ARBA" id="ARBA00023004"/>
    </source>
</evidence>
<dbReference type="InterPro" id="IPR011008">
    <property type="entry name" value="Dimeric_a/b-barrel"/>
</dbReference>
<feature type="domain" description="Dyp-type peroxidase N-terminal" evidence="14">
    <location>
        <begin position="65"/>
        <end position="217"/>
    </location>
</feature>
<organism evidence="16 17">
    <name type="scientific">Cohnella fermenti</name>
    <dbReference type="NCBI Taxonomy" id="2565925"/>
    <lineage>
        <taxon>Bacteria</taxon>
        <taxon>Bacillati</taxon>
        <taxon>Bacillota</taxon>
        <taxon>Bacilli</taxon>
        <taxon>Bacillales</taxon>
        <taxon>Paenibacillaceae</taxon>
        <taxon>Cohnella</taxon>
    </lineage>
</organism>
<dbReference type="PROSITE" id="PS51404">
    <property type="entry name" value="DYP_PEROXIDASE"/>
    <property type="match status" value="1"/>
</dbReference>
<evidence type="ECO:0000313" key="16">
    <source>
        <dbReference type="EMBL" id="THF83691.1"/>
    </source>
</evidence>
<dbReference type="OrthoDB" id="9781066at2"/>
<keyword evidence="4 13" id="KW-0479">Metal-binding</keyword>
<comment type="cofactor">
    <cofactor evidence="13">
        <name>heme b</name>
        <dbReference type="ChEBI" id="CHEBI:60344"/>
    </cofactor>
    <text evidence="13">Binds 1 heme b (iron(II)-protoporphyrin IX) group non-covalently per subunit.</text>
</comment>
<dbReference type="PROSITE" id="PS51318">
    <property type="entry name" value="TAT"/>
    <property type="match status" value="1"/>
</dbReference>
<name>A0A4S4C744_9BACL</name>
<dbReference type="EMBL" id="SSOB01000003">
    <property type="protein sequence ID" value="THF83691.1"/>
    <property type="molecule type" value="Genomic_DNA"/>
</dbReference>
<evidence type="ECO:0000259" key="14">
    <source>
        <dbReference type="Pfam" id="PF04261"/>
    </source>
</evidence>
<evidence type="ECO:0000256" key="6">
    <source>
        <dbReference type="ARBA" id="ARBA00023002"/>
    </source>
</evidence>
<dbReference type="NCBIfam" id="TIGR01413">
    <property type="entry name" value="Dyp_perox_fam"/>
    <property type="match status" value="1"/>
</dbReference>
<reference evidence="16 17" key="1">
    <citation type="submission" date="2019-04" db="EMBL/GenBank/DDBJ databases">
        <title>Cohnella sp. nov. isolated from preserved vegetables.</title>
        <authorList>
            <person name="Lin S.-Y."/>
            <person name="Hung M.-H."/>
            <person name="Young C.-C."/>
        </authorList>
    </citation>
    <scope>NUCLEOTIDE SEQUENCE [LARGE SCALE GENOMIC DNA]</scope>
    <source>
        <strain evidence="16 17">CC-MHH1044</strain>
    </source>
</reference>
<dbReference type="GO" id="GO:0033212">
    <property type="term" value="P:iron import into cell"/>
    <property type="evidence" value="ECO:0007669"/>
    <property type="project" value="InterPro"/>
</dbReference>
<evidence type="ECO:0000256" key="10">
    <source>
        <dbReference type="ARBA" id="ARBA00033771"/>
    </source>
</evidence>
<dbReference type="Pfam" id="PF04261">
    <property type="entry name" value="Dyp_perox_N"/>
    <property type="match status" value="1"/>
</dbReference>
<dbReference type="SUPFAM" id="SSF54909">
    <property type="entry name" value="Dimeric alpha+beta barrel"/>
    <property type="match status" value="1"/>
</dbReference>
<protein>
    <recommendedName>
        <fullName evidence="10 13">Deferrochelatase</fullName>
        <ecNumber evidence="13">1.11.1.-</ecNumber>
    </recommendedName>
    <alternativeName>
        <fullName evidence="11 13">Peroxidase EfeB</fullName>
    </alternativeName>
</protein>
<keyword evidence="17" id="KW-1185">Reference proteome</keyword>
<dbReference type="PANTHER" id="PTHR30521">
    <property type="entry name" value="DEFERROCHELATASE/PEROXIDASE"/>
    <property type="match status" value="1"/>
</dbReference>
<dbReference type="GO" id="GO:0046872">
    <property type="term" value="F:metal ion binding"/>
    <property type="evidence" value="ECO:0007669"/>
    <property type="project" value="UniProtKB-KW"/>
</dbReference>
<evidence type="ECO:0000256" key="2">
    <source>
        <dbReference type="ARBA" id="ARBA00022559"/>
    </source>
</evidence>
<comment type="subcellular location">
    <subcellularLocation>
        <location evidence="1">Cell envelope</location>
    </subcellularLocation>
</comment>
<evidence type="ECO:0000256" key="13">
    <source>
        <dbReference type="RuleBase" id="RU365017"/>
    </source>
</evidence>
<sequence length="410" mass="44059">MESRPGMSRKEFLKLSAAAGAGLALGASGLGAIVEMTKLSGSAAPSSPSSADPKDGIVPFYDKHQAGIVTPQQTYLYLAAFRVTTQSKSDLILMLKDWTKFCDLSAAGGTMKLSDSALVPPTDTGETLDLPPARLTVTFGFGPSFFGNGAFGLSKLTPRHLQDIPRMPRDNLDSSISGGDICAQVCADDQQVAFHAVRNLIRLSTGKASLKWMQEGFASGTPGKTPRNLFGFKDGTANQLHDSPAGYDQVVWAGSDEPEWMQGGSYLAYRKIQMKIESWDRTSLADQEATFGRKKVSGAAFGVSGEFDTFDAAKLPTDSHVRLAKQTGQLIHRRAYSYTDKVDPRTGNVDAGLLFISYQRNPDQQFLPMLRLMQSSDALNSYVAHVGSAMFACPAGLSAGRYIGQSILEA</sequence>
<dbReference type="GO" id="GO:0005829">
    <property type="term" value="C:cytosol"/>
    <property type="evidence" value="ECO:0007669"/>
    <property type="project" value="TreeGrafter"/>
</dbReference>
<evidence type="ECO:0000256" key="12">
    <source>
        <dbReference type="ARBA" id="ARBA00048856"/>
    </source>
</evidence>
<evidence type="ECO:0000256" key="3">
    <source>
        <dbReference type="ARBA" id="ARBA00022617"/>
    </source>
</evidence>
<keyword evidence="2 13" id="KW-0575">Peroxidase</keyword>
<evidence type="ECO:0000259" key="15">
    <source>
        <dbReference type="Pfam" id="PF20628"/>
    </source>
</evidence>
<evidence type="ECO:0000256" key="4">
    <source>
        <dbReference type="ARBA" id="ARBA00022723"/>
    </source>
</evidence>
<comment type="function">
    <text evidence="13">Involved in the recovery of exogenous heme iron. Extracts iron from heme while preserving the protoporphyrin ring intact.</text>
</comment>
<keyword evidence="3 13" id="KW-0349">Heme</keyword>
<proteinExistence type="inferred from homology"/>
<dbReference type="RefSeq" id="WP_136368320.1">
    <property type="nucleotide sequence ID" value="NZ_SSOB01000003.1"/>
</dbReference>
<gene>
    <name evidence="16" type="primary">efeB</name>
    <name evidence="16" type="ORF">E6C55_03090</name>
</gene>
<dbReference type="Pfam" id="PF20628">
    <property type="entry name" value="Dyp_perox_C"/>
    <property type="match status" value="1"/>
</dbReference>
<keyword evidence="6 13" id="KW-0560">Oxidoreductase</keyword>
<dbReference type="InterPro" id="IPR048328">
    <property type="entry name" value="Dyp_perox_C"/>
</dbReference>
<dbReference type="InterPro" id="IPR048327">
    <property type="entry name" value="Dyp_perox_N"/>
</dbReference>
<comment type="catalytic activity">
    <reaction evidence="12">
        <text>heme b + 2 H(+) = protoporphyrin IX + Fe(2+)</text>
        <dbReference type="Rhea" id="RHEA:22584"/>
        <dbReference type="ChEBI" id="CHEBI:15378"/>
        <dbReference type="ChEBI" id="CHEBI:29033"/>
        <dbReference type="ChEBI" id="CHEBI:57306"/>
        <dbReference type="ChEBI" id="CHEBI:60344"/>
        <dbReference type="EC" id="4.98.1.1"/>
    </reaction>
    <physiologicalReaction direction="left-to-right" evidence="12">
        <dbReference type="Rhea" id="RHEA:22585"/>
    </physiologicalReaction>
</comment>
<keyword evidence="7 13" id="KW-0408">Iron</keyword>
<dbReference type="PANTHER" id="PTHR30521:SF4">
    <property type="entry name" value="DEFERROCHELATASE"/>
    <property type="match status" value="1"/>
</dbReference>
<dbReference type="InterPro" id="IPR006313">
    <property type="entry name" value="EfeB/EfeN"/>
</dbReference>
<dbReference type="NCBIfam" id="TIGR01412">
    <property type="entry name" value="tat_substr_1"/>
    <property type="match status" value="1"/>
</dbReference>
<evidence type="ECO:0000256" key="9">
    <source>
        <dbReference type="ARBA" id="ARBA00025737"/>
    </source>
</evidence>
<evidence type="ECO:0000256" key="5">
    <source>
        <dbReference type="ARBA" id="ARBA00022729"/>
    </source>
</evidence>
<dbReference type="Proteomes" id="UP000310636">
    <property type="component" value="Unassembled WGS sequence"/>
</dbReference>
<evidence type="ECO:0000256" key="11">
    <source>
        <dbReference type="ARBA" id="ARBA00033775"/>
    </source>
</evidence>
<dbReference type="EC" id="1.11.1.-" evidence="13"/>
<comment type="caution">
    <text evidence="16">The sequence shown here is derived from an EMBL/GenBank/DDBJ whole genome shotgun (WGS) entry which is preliminary data.</text>
</comment>
<dbReference type="AlphaFoldDB" id="A0A4S4C744"/>
<feature type="domain" description="Dyp-type peroxidase C-terminal" evidence="15">
    <location>
        <begin position="225"/>
        <end position="396"/>
    </location>
</feature>
<accession>A0A4S4C744</accession>
<keyword evidence="5" id="KW-0732">Signal</keyword>
<dbReference type="InterPro" id="IPR006314">
    <property type="entry name" value="Dyp_peroxidase"/>
</dbReference>
<dbReference type="GO" id="GO:0004601">
    <property type="term" value="F:peroxidase activity"/>
    <property type="evidence" value="ECO:0007669"/>
    <property type="project" value="UniProtKB-KW"/>
</dbReference>
<evidence type="ECO:0000256" key="8">
    <source>
        <dbReference type="ARBA" id="ARBA00023239"/>
    </source>
</evidence>
<dbReference type="InterPro" id="IPR006311">
    <property type="entry name" value="TAT_signal"/>
</dbReference>
<dbReference type="GO" id="GO:0020037">
    <property type="term" value="F:heme binding"/>
    <property type="evidence" value="ECO:0007669"/>
    <property type="project" value="InterPro"/>
</dbReference>